<evidence type="ECO:0000256" key="9">
    <source>
        <dbReference type="PROSITE-ProRule" id="PRU00169"/>
    </source>
</evidence>
<sequence length="699" mass="75366">MHAQAPYRLLFVGNGSNLDRFSAALAEAAGEFEITALDERSAVDESVAGCIGVPGPDAIVVDGTVANPLSAAGRLRRMSPRSQVVFLLPPERIERFRAGLPFVPHLGSAWTLDAEKADGLPRVLREAGRTARERAAAATVLSRINWQLSAARAPEAEVRRSQLALSERYLATLLSQSPDAFLAVDDQGALIAWNEAAKRLFGMDLDEALHTPVVRLFPQAHQAWLERLIEDTRRDGKVLHGEVPLGVDGDGAPVHGEISVAPVHDEAGRVASVSITARDVTARRRADDELRELNRTLEARIAAAIAEREQVEEALRQAQKMEAVGQLTGGIAHDFNNMLAVVIGSLDLLARRIGSEDARTRRYVDAATEGARRAALLTQRLLAFSRQQPLRPQPINANKLVANMAELVRRSLGGDIRLETVLAGGLWRAHADPNQLESAILNLAVNARDAMPGGGRLTIETQNAHLDSRYTATHPGINPGQYVLIAVTDTGEGMSPEVIARAFDPFFTTKDVGKGTGLGLSQVYGFVRQSGGHVKIYSEPGYGTTVKIYLPRSVAEGEPAADDASADAPLGEQQELVLVVEDEPAVRQFSVDALCELGYRVLEADGATSALRQLEAHPDIALLFTDVVMPEVNGPRLADEARRRRPGLKVLFTTGYPRDAVVHNGVLGNAVDLLGKPFTVEELAAKVREVLDTPSADES</sequence>
<dbReference type="InterPro" id="IPR001789">
    <property type="entry name" value="Sig_transdc_resp-reg_receiver"/>
</dbReference>
<dbReference type="InterPro" id="IPR011006">
    <property type="entry name" value="CheY-like_superfamily"/>
</dbReference>
<evidence type="ECO:0000256" key="1">
    <source>
        <dbReference type="ARBA" id="ARBA00000085"/>
    </source>
</evidence>
<evidence type="ECO:0000256" key="2">
    <source>
        <dbReference type="ARBA" id="ARBA00012438"/>
    </source>
</evidence>
<dbReference type="PRINTS" id="PR00344">
    <property type="entry name" value="BCTRLSENSOR"/>
</dbReference>
<reference evidence="16" key="1">
    <citation type="journal article" date="2019" name="Int. J. Syst. Evol. Microbiol.">
        <title>The Global Catalogue of Microorganisms (GCM) 10K type strain sequencing project: providing services to taxonomists for standard genome sequencing and annotation.</title>
        <authorList>
            <consortium name="The Broad Institute Genomics Platform"/>
            <consortium name="The Broad Institute Genome Sequencing Center for Infectious Disease"/>
            <person name="Wu L."/>
            <person name="Ma J."/>
        </authorList>
    </citation>
    <scope>NUCLEOTIDE SEQUENCE [LARGE SCALE GENOMIC DNA]</scope>
    <source>
        <strain evidence="16">CGMCC 1.13574</strain>
    </source>
</reference>
<gene>
    <name evidence="15" type="ORF">ACFO3Q_05635</name>
</gene>
<dbReference type="InterPro" id="IPR036097">
    <property type="entry name" value="HisK_dim/P_sf"/>
</dbReference>
<dbReference type="InterPro" id="IPR013656">
    <property type="entry name" value="PAS_4"/>
</dbReference>
<dbReference type="PROSITE" id="PS50110">
    <property type="entry name" value="RESPONSE_REGULATORY"/>
    <property type="match status" value="1"/>
</dbReference>
<dbReference type="PROSITE" id="PS50112">
    <property type="entry name" value="PAS"/>
    <property type="match status" value="1"/>
</dbReference>
<dbReference type="InterPro" id="IPR003594">
    <property type="entry name" value="HATPase_dom"/>
</dbReference>
<dbReference type="Pfam" id="PF02518">
    <property type="entry name" value="HATPase_c"/>
    <property type="match status" value="1"/>
</dbReference>
<evidence type="ECO:0000256" key="6">
    <source>
        <dbReference type="ARBA" id="ARBA00022777"/>
    </source>
</evidence>
<keyword evidence="4" id="KW-0808">Transferase</keyword>
<feature type="domain" description="Histidine kinase" evidence="11">
    <location>
        <begin position="330"/>
        <end position="554"/>
    </location>
</feature>
<organism evidence="15 16">
    <name type="scientific">Coralloluteibacterium thermophilum</name>
    <dbReference type="NCBI Taxonomy" id="2707049"/>
    <lineage>
        <taxon>Bacteria</taxon>
        <taxon>Pseudomonadati</taxon>
        <taxon>Pseudomonadota</taxon>
        <taxon>Gammaproteobacteria</taxon>
        <taxon>Lysobacterales</taxon>
        <taxon>Lysobacteraceae</taxon>
        <taxon>Coralloluteibacterium</taxon>
    </lineage>
</organism>
<dbReference type="Pfam" id="PF00072">
    <property type="entry name" value="Response_reg"/>
    <property type="match status" value="1"/>
</dbReference>
<dbReference type="EMBL" id="JBHSGG010000015">
    <property type="protein sequence ID" value="MFC4727647.1"/>
    <property type="molecule type" value="Genomic_DNA"/>
</dbReference>
<evidence type="ECO:0000256" key="4">
    <source>
        <dbReference type="ARBA" id="ARBA00022679"/>
    </source>
</evidence>
<dbReference type="CDD" id="cd00130">
    <property type="entry name" value="PAS"/>
    <property type="match status" value="1"/>
</dbReference>
<comment type="catalytic activity">
    <reaction evidence="1">
        <text>ATP + protein L-histidine = ADP + protein N-phospho-L-histidine.</text>
        <dbReference type="EC" id="2.7.13.3"/>
    </reaction>
</comment>
<dbReference type="Proteomes" id="UP001595892">
    <property type="component" value="Unassembled WGS sequence"/>
</dbReference>
<dbReference type="SMART" id="SM00387">
    <property type="entry name" value="HATPase_c"/>
    <property type="match status" value="1"/>
</dbReference>
<dbReference type="GO" id="GO:0005524">
    <property type="term" value="F:ATP binding"/>
    <property type="evidence" value="ECO:0007669"/>
    <property type="project" value="UniProtKB-KW"/>
</dbReference>
<dbReference type="Pfam" id="PF00512">
    <property type="entry name" value="HisKA"/>
    <property type="match status" value="1"/>
</dbReference>
<dbReference type="SUPFAM" id="SSF52172">
    <property type="entry name" value="CheY-like"/>
    <property type="match status" value="1"/>
</dbReference>
<dbReference type="SUPFAM" id="SSF55874">
    <property type="entry name" value="ATPase domain of HSP90 chaperone/DNA topoisomerase II/histidine kinase"/>
    <property type="match status" value="1"/>
</dbReference>
<evidence type="ECO:0000256" key="5">
    <source>
        <dbReference type="ARBA" id="ARBA00022741"/>
    </source>
</evidence>
<accession>A0ABV9NGZ5</accession>
<evidence type="ECO:0000259" key="14">
    <source>
        <dbReference type="PROSITE" id="PS50113"/>
    </source>
</evidence>
<dbReference type="InterPro" id="IPR003661">
    <property type="entry name" value="HisK_dim/P_dom"/>
</dbReference>
<dbReference type="EC" id="2.7.13.3" evidence="2"/>
<evidence type="ECO:0000256" key="3">
    <source>
        <dbReference type="ARBA" id="ARBA00022553"/>
    </source>
</evidence>
<keyword evidence="8" id="KW-0902">Two-component regulatory system</keyword>
<dbReference type="CDD" id="cd16919">
    <property type="entry name" value="HATPase_CckA-like"/>
    <property type="match status" value="1"/>
</dbReference>
<dbReference type="Gene3D" id="3.30.565.10">
    <property type="entry name" value="Histidine kinase-like ATPase, C-terminal domain"/>
    <property type="match status" value="1"/>
</dbReference>
<dbReference type="SUPFAM" id="SSF55785">
    <property type="entry name" value="PYP-like sensor domain (PAS domain)"/>
    <property type="match status" value="1"/>
</dbReference>
<dbReference type="InterPro" id="IPR000014">
    <property type="entry name" value="PAS"/>
</dbReference>
<evidence type="ECO:0000256" key="8">
    <source>
        <dbReference type="ARBA" id="ARBA00023012"/>
    </source>
</evidence>
<evidence type="ECO:0000313" key="16">
    <source>
        <dbReference type="Proteomes" id="UP001595892"/>
    </source>
</evidence>
<dbReference type="Gene3D" id="3.30.450.20">
    <property type="entry name" value="PAS domain"/>
    <property type="match status" value="1"/>
</dbReference>
<feature type="domain" description="PAC" evidence="14">
    <location>
        <begin position="239"/>
        <end position="292"/>
    </location>
</feature>
<dbReference type="Gene3D" id="1.10.287.130">
    <property type="match status" value="1"/>
</dbReference>
<dbReference type="SMART" id="SM00388">
    <property type="entry name" value="HisKA"/>
    <property type="match status" value="1"/>
</dbReference>
<evidence type="ECO:0000256" key="7">
    <source>
        <dbReference type="ARBA" id="ARBA00022840"/>
    </source>
</evidence>
<dbReference type="InterPro" id="IPR035965">
    <property type="entry name" value="PAS-like_dom_sf"/>
</dbReference>
<dbReference type="PROSITE" id="PS50113">
    <property type="entry name" value="PAC"/>
    <property type="match status" value="1"/>
</dbReference>
<keyword evidence="7 15" id="KW-0067">ATP-binding</keyword>
<dbReference type="SUPFAM" id="SSF47384">
    <property type="entry name" value="Homodimeric domain of signal transducing histidine kinase"/>
    <property type="match status" value="1"/>
</dbReference>
<dbReference type="InterPro" id="IPR005467">
    <property type="entry name" value="His_kinase_dom"/>
</dbReference>
<dbReference type="Pfam" id="PF08448">
    <property type="entry name" value="PAS_4"/>
    <property type="match status" value="1"/>
</dbReference>
<keyword evidence="16" id="KW-1185">Reference proteome</keyword>
<dbReference type="InterPro" id="IPR004358">
    <property type="entry name" value="Sig_transdc_His_kin-like_C"/>
</dbReference>
<dbReference type="NCBIfam" id="TIGR00229">
    <property type="entry name" value="sensory_box"/>
    <property type="match status" value="1"/>
</dbReference>
<dbReference type="RefSeq" id="WP_377003659.1">
    <property type="nucleotide sequence ID" value="NZ_JBHSGG010000015.1"/>
</dbReference>
<dbReference type="InterPro" id="IPR000700">
    <property type="entry name" value="PAS-assoc_C"/>
</dbReference>
<evidence type="ECO:0000259" key="11">
    <source>
        <dbReference type="PROSITE" id="PS50109"/>
    </source>
</evidence>
<evidence type="ECO:0000259" key="13">
    <source>
        <dbReference type="PROSITE" id="PS50112"/>
    </source>
</evidence>
<feature type="coiled-coil region" evidence="10">
    <location>
        <begin position="287"/>
        <end position="324"/>
    </location>
</feature>
<dbReference type="SMART" id="SM00091">
    <property type="entry name" value="PAS"/>
    <property type="match status" value="1"/>
</dbReference>
<feature type="domain" description="PAS" evidence="13">
    <location>
        <begin position="166"/>
        <end position="236"/>
    </location>
</feature>
<evidence type="ECO:0000256" key="10">
    <source>
        <dbReference type="SAM" id="Coils"/>
    </source>
</evidence>
<keyword evidence="5" id="KW-0547">Nucleotide-binding</keyword>
<evidence type="ECO:0000259" key="12">
    <source>
        <dbReference type="PROSITE" id="PS50110"/>
    </source>
</evidence>
<dbReference type="InterPro" id="IPR036890">
    <property type="entry name" value="HATPase_C_sf"/>
</dbReference>
<keyword evidence="3 9" id="KW-0597">Phosphoprotein</keyword>
<keyword evidence="10" id="KW-0175">Coiled coil</keyword>
<proteinExistence type="predicted"/>
<dbReference type="SMART" id="SM00448">
    <property type="entry name" value="REC"/>
    <property type="match status" value="1"/>
</dbReference>
<keyword evidence="6" id="KW-0418">Kinase</keyword>
<name>A0ABV9NGZ5_9GAMM</name>
<dbReference type="PANTHER" id="PTHR43065">
    <property type="entry name" value="SENSOR HISTIDINE KINASE"/>
    <property type="match status" value="1"/>
</dbReference>
<comment type="caution">
    <text evidence="15">The sequence shown here is derived from an EMBL/GenBank/DDBJ whole genome shotgun (WGS) entry which is preliminary data.</text>
</comment>
<feature type="modified residue" description="4-aspartylphosphate" evidence="9">
    <location>
        <position position="626"/>
    </location>
</feature>
<dbReference type="Gene3D" id="3.40.50.2300">
    <property type="match status" value="1"/>
</dbReference>
<dbReference type="PROSITE" id="PS50109">
    <property type="entry name" value="HIS_KIN"/>
    <property type="match status" value="1"/>
</dbReference>
<dbReference type="PANTHER" id="PTHR43065:SF46">
    <property type="entry name" value="C4-DICARBOXYLATE TRANSPORT SENSOR PROTEIN DCTB"/>
    <property type="match status" value="1"/>
</dbReference>
<evidence type="ECO:0000313" key="15">
    <source>
        <dbReference type="EMBL" id="MFC4727647.1"/>
    </source>
</evidence>
<protein>
    <recommendedName>
        <fullName evidence="2">histidine kinase</fullName>
        <ecNumber evidence="2">2.7.13.3</ecNumber>
    </recommendedName>
</protein>
<feature type="domain" description="Response regulatory" evidence="12">
    <location>
        <begin position="576"/>
        <end position="691"/>
    </location>
</feature>